<dbReference type="EMBL" id="CAEZZV010000033">
    <property type="protein sequence ID" value="CAB4773462.1"/>
    <property type="molecule type" value="Genomic_DNA"/>
</dbReference>
<gene>
    <name evidence="3" type="ORF">UFOPK1421_00057</name>
    <name evidence="4" type="ORF">UFOPK1820_00908</name>
    <name evidence="5" type="ORF">UFOPK1960_00252</name>
    <name evidence="6" type="ORF">UFOPK2921_00393</name>
</gene>
<dbReference type="AlphaFoldDB" id="A0A6J6VM07"/>
<evidence type="ECO:0000313" key="4">
    <source>
        <dbReference type="EMBL" id="CAB4603611.1"/>
    </source>
</evidence>
<evidence type="ECO:0000313" key="6">
    <source>
        <dbReference type="EMBL" id="CAB4773462.1"/>
    </source>
</evidence>
<dbReference type="EMBL" id="CAEZVL010000021">
    <property type="protein sequence ID" value="CAB4624095.1"/>
    <property type="molecule type" value="Genomic_DNA"/>
</dbReference>
<dbReference type="GO" id="GO:0016780">
    <property type="term" value="F:phosphotransferase activity, for other substituted phosphate groups"/>
    <property type="evidence" value="ECO:0007669"/>
    <property type="project" value="InterPro"/>
</dbReference>
<feature type="transmembrane region" description="Helical" evidence="2">
    <location>
        <begin position="31"/>
        <end position="63"/>
    </location>
</feature>
<protein>
    <submittedName>
        <fullName evidence="6">Unannotated protein</fullName>
    </submittedName>
</protein>
<dbReference type="GO" id="GO:0008654">
    <property type="term" value="P:phospholipid biosynthetic process"/>
    <property type="evidence" value="ECO:0007669"/>
    <property type="project" value="InterPro"/>
</dbReference>
<organism evidence="6">
    <name type="scientific">freshwater metagenome</name>
    <dbReference type="NCBI Taxonomy" id="449393"/>
    <lineage>
        <taxon>unclassified sequences</taxon>
        <taxon>metagenomes</taxon>
        <taxon>ecological metagenomes</taxon>
    </lineage>
</organism>
<dbReference type="EMBL" id="CAEZUK010000143">
    <property type="protein sequence ID" value="CAB4603611.1"/>
    <property type="molecule type" value="Genomic_DNA"/>
</dbReference>
<keyword evidence="2" id="KW-1133">Transmembrane helix</keyword>
<evidence type="ECO:0000313" key="3">
    <source>
        <dbReference type="EMBL" id="CAB4532338.1"/>
    </source>
</evidence>
<keyword evidence="2" id="KW-0812">Transmembrane</keyword>
<dbReference type="InterPro" id="IPR043130">
    <property type="entry name" value="CDP-OH_PTrfase_TM_dom"/>
</dbReference>
<feature type="region of interest" description="Disordered" evidence="1">
    <location>
        <begin position="202"/>
        <end position="229"/>
    </location>
</feature>
<evidence type="ECO:0000256" key="1">
    <source>
        <dbReference type="SAM" id="MobiDB-lite"/>
    </source>
</evidence>
<reference evidence="6" key="1">
    <citation type="submission" date="2020-05" db="EMBL/GenBank/DDBJ databases">
        <authorList>
            <person name="Chiriac C."/>
            <person name="Salcher M."/>
            <person name="Ghai R."/>
            <person name="Kavagutti S V."/>
        </authorList>
    </citation>
    <scope>NUCLEOTIDE SEQUENCE</scope>
</reference>
<dbReference type="GO" id="GO:0016020">
    <property type="term" value="C:membrane"/>
    <property type="evidence" value="ECO:0007669"/>
    <property type="project" value="InterPro"/>
</dbReference>
<feature type="transmembrane region" description="Helical" evidence="2">
    <location>
        <begin position="152"/>
        <end position="181"/>
    </location>
</feature>
<dbReference type="Gene3D" id="1.20.120.1760">
    <property type="match status" value="1"/>
</dbReference>
<name>A0A6J6VM07_9ZZZZ</name>
<dbReference type="Pfam" id="PF01066">
    <property type="entry name" value="CDP-OH_P_transf"/>
    <property type="match status" value="1"/>
</dbReference>
<keyword evidence="2" id="KW-0472">Membrane</keyword>
<accession>A0A6J6VM07</accession>
<dbReference type="InterPro" id="IPR000462">
    <property type="entry name" value="CDP-OH_P_trans"/>
</dbReference>
<sequence length="229" mass="24841">MFDGHLRVAVDRAVKPLGQALRRTKISPDQLTVVGMVMGCAAAVAIASGHLFWGLILVILAALPDLLDGALAKATSTASPRGAFFDSVVDRVTDALLFGGVAWYFASTQSAHLAILPLAISGMSSVISYERAKAEALGLSAKGGLMERAERIIFLCLGLLFSALLIPILWIMLVLTTLTAIQRFIKVWKQAEVAPITAAKIEQRRTRRQHRRNSESSRASRISATRKYQ</sequence>
<proteinExistence type="predicted"/>
<evidence type="ECO:0000256" key="2">
    <source>
        <dbReference type="SAM" id="Phobius"/>
    </source>
</evidence>
<evidence type="ECO:0000313" key="5">
    <source>
        <dbReference type="EMBL" id="CAB4624095.1"/>
    </source>
</evidence>
<dbReference type="EMBL" id="CAEZSL010000004">
    <property type="protein sequence ID" value="CAB4532338.1"/>
    <property type="molecule type" value="Genomic_DNA"/>
</dbReference>